<comment type="caution">
    <text evidence="11">The sequence shown here is derived from an EMBL/GenBank/DDBJ whole genome shotgun (WGS) entry which is preliminary data.</text>
</comment>
<dbReference type="InterPro" id="IPR020472">
    <property type="entry name" value="WD40_PAC1"/>
</dbReference>
<feature type="compositionally biased region" description="Basic and acidic residues" evidence="9">
    <location>
        <begin position="242"/>
        <end position="251"/>
    </location>
</feature>
<dbReference type="InterPro" id="IPR019775">
    <property type="entry name" value="WD40_repeat_CS"/>
</dbReference>
<evidence type="ECO:0000256" key="3">
    <source>
        <dbReference type="ARBA" id="ARBA00022574"/>
    </source>
</evidence>
<feature type="repeat" description="WD" evidence="8">
    <location>
        <begin position="497"/>
        <end position="538"/>
    </location>
</feature>
<keyword evidence="3 8" id="KW-0853">WD repeat</keyword>
<dbReference type="Pfam" id="PF00400">
    <property type="entry name" value="WD40"/>
    <property type="match status" value="3"/>
</dbReference>
<keyword evidence="4" id="KW-0677">Repeat</keyword>
<dbReference type="Gene3D" id="2.130.10.10">
    <property type="entry name" value="YVTN repeat-like/Quinoprotein amine dehydrogenase"/>
    <property type="match status" value="1"/>
</dbReference>
<keyword evidence="7" id="KW-0539">Nucleus</keyword>
<feature type="repeat" description="WD" evidence="8">
    <location>
        <begin position="455"/>
        <end position="496"/>
    </location>
</feature>
<keyword evidence="12" id="KW-1185">Reference proteome</keyword>
<reference evidence="11" key="1">
    <citation type="submission" date="2022-01" db="EMBL/GenBank/DDBJ databases">
        <title>Genome Sequence Resource for Two Populations of Ditylenchus destructor, the Migratory Endoparasitic Phytonematode.</title>
        <authorList>
            <person name="Zhang H."/>
            <person name="Lin R."/>
            <person name="Xie B."/>
        </authorList>
    </citation>
    <scope>NUCLEOTIDE SEQUENCE</scope>
    <source>
        <strain evidence="11">BazhouSP</strain>
    </source>
</reference>
<feature type="region of interest" description="Disordered" evidence="9">
    <location>
        <begin position="242"/>
        <end position="261"/>
    </location>
</feature>
<dbReference type="AlphaFoldDB" id="A0AAD4NA15"/>
<evidence type="ECO:0000256" key="4">
    <source>
        <dbReference type="ARBA" id="ARBA00022737"/>
    </source>
</evidence>
<dbReference type="InterPro" id="IPR001680">
    <property type="entry name" value="WD40_rpt"/>
</dbReference>
<dbReference type="PANTHER" id="PTHR19879:SF1">
    <property type="entry name" value="CANNONBALL-RELATED"/>
    <property type="match status" value="1"/>
</dbReference>
<dbReference type="PROSITE" id="PS00678">
    <property type="entry name" value="WD_REPEATS_1"/>
    <property type="match status" value="3"/>
</dbReference>
<evidence type="ECO:0000256" key="7">
    <source>
        <dbReference type="ARBA" id="ARBA00023242"/>
    </source>
</evidence>
<dbReference type="InterPro" id="IPR037264">
    <property type="entry name" value="TFIID_NTD2_sf"/>
</dbReference>
<dbReference type="Gene3D" id="1.25.40.500">
    <property type="entry name" value="TFIID subunit TAF5, NTD2 domain"/>
    <property type="match status" value="1"/>
</dbReference>
<dbReference type="SUPFAM" id="SSF160897">
    <property type="entry name" value="Taf5 N-terminal domain-like"/>
    <property type="match status" value="1"/>
</dbReference>
<evidence type="ECO:0000313" key="11">
    <source>
        <dbReference type="EMBL" id="KAI1725229.1"/>
    </source>
</evidence>
<evidence type="ECO:0000313" key="12">
    <source>
        <dbReference type="Proteomes" id="UP001201812"/>
    </source>
</evidence>
<dbReference type="CDD" id="cd08044">
    <property type="entry name" value="TAF5_NTD2"/>
    <property type="match status" value="1"/>
</dbReference>
<keyword evidence="5" id="KW-0805">Transcription regulation</keyword>
<dbReference type="PROSITE" id="PS50294">
    <property type="entry name" value="WD_REPEATS_REGION"/>
    <property type="match status" value="3"/>
</dbReference>
<dbReference type="GO" id="GO:0005669">
    <property type="term" value="C:transcription factor TFIID complex"/>
    <property type="evidence" value="ECO:0007669"/>
    <property type="project" value="TreeGrafter"/>
</dbReference>
<evidence type="ECO:0000256" key="6">
    <source>
        <dbReference type="ARBA" id="ARBA00023163"/>
    </source>
</evidence>
<keyword evidence="6" id="KW-0804">Transcription</keyword>
<organism evidence="11 12">
    <name type="scientific">Ditylenchus destructor</name>
    <dbReference type="NCBI Taxonomy" id="166010"/>
    <lineage>
        <taxon>Eukaryota</taxon>
        <taxon>Metazoa</taxon>
        <taxon>Ecdysozoa</taxon>
        <taxon>Nematoda</taxon>
        <taxon>Chromadorea</taxon>
        <taxon>Rhabditida</taxon>
        <taxon>Tylenchina</taxon>
        <taxon>Tylenchomorpha</taxon>
        <taxon>Sphaerularioidea</taxon>
        <taxon>Anguinidae</taxon>
        <taxon>Anguininae</taxon>
        <taxon>Ditylenchus</taxon>
    </lineage>
</organism>
<comment type="similarity">
    <text evidence="2">Belongs to the WD repeat TAF5 family.</text>
</comment>
<dbReference type="SUPFAM" id="SSF50978">
    <property type="entry name" value="WD40 repeat-like"/>
    <property type="match status" value="1"/>
</dbReference>
<dbReference type="PANTHER" id="PTHR19879">
    <property type="entry name" value="TRANSCRIPTION INITIATION FACTOR TFIID"/>
    <property type="match status" value="1"/>
</dbReference>
<dbReference type="InterPro" id="IPR007582">
    <property type="entry name" value="TFIID_NTD2"/>
</dbReference>
<feature type="repeat" description="WD" evidence="8">
    <location>
        <begin position="372"/>
        <end position="413"/>
    </location>
</feature>
<dbReference type="PROSITE" id="PS50082">
    <property type="entry name" value="WD_REPEATS_2"/>
    <property type="match status" value="3"/>
</dbReference>
<dbReference type="EMBL" id="JAKKPZ010000002">
    <property type="protein sequence ID" value="KAI1725229.1"/>
    <property type="molecule type" value="Genomic_DNA"/>
</dbReference>
<dbReference type="GO" id="GO:0016251">
    <property type="term" value="F:RNA polymerase II general transcription initiation factor activity"/>
    <property type="evidence" value="ECO:0007669"/>
    <property type="project" value="TreeGrafter"/>
</dbReference>
<dbReference type="GO" id="GO:0006367">
    <property type="term" value="P:transcription initiation at RNA polymerase II promoter"/>
    <property type="evidence" value="ECO:0007669"/>
    <property type="project" value="TreeGrafter"/>
</dbReference>
<gene>
    <name evidence="11" type="ORF">DdX_01877</name>
</gene>
<dbReference type="PRINTS" id="PR00320">
    <property type="entry name" value="GPROTEINBRPT"/>
</dbReference>
<evidence type="ECO:0000256" key="2">
    <source>
        <dbReference type="ARBA" id="ARBA00009435"/>
    </source>
</evidence>
<evidence type="ECO:0000256" key="5">
    <source>
        <dbReference type="ARBA" id="ARBA00023015"/>
    </source>
</evidence>
<accession>A0AAD4NA15</accession>
<dbReference type="Proteomes" id="UP001201812">
    <property type="component" value="Unassembled WGS sequence"/>
</dbReference>
<evidence type="ECO:0000259" key="10">
    <source>
        <dbReference type="Pfam" id="PF04494"/>
    </source>
</evidence>
<dbReference type="Pfam" id="PF04494">
    <property type="entry name" value="TFIID_NTD2"/>
    <property type="match status" value="1"/>
</dbReference>
<proteinExistence type="inferred from homology"/>
<dbReference type="SMART" id="SM00320">
    <property type="entry name" value="WD40"/>
    <property type="match status" value="4"/>
</dbReference>
<evidence type="ECO:0000256" key="1">
    <source>
        <dbReference type="ARBA" id="ARBA00004123"/>
    </source>
</evidence>
<name>A0AAD4NA15_9BILA</name>
<dbReference type="InterPro" id="IPR036322">
    <property type="entry name" value="WD40_repeat_dom_sf"/>
</dbReference>
<evidence type="ECO:0000256" key="8">
    <source>
        <dbReference type="PROSITE-ProRule" id="PRU00221"/>
    </source>
</evidence>
<comment type="subcellular location">
    <subcellularLocation>
        <location evidence="1">Nucleus</location>
    </subcellularLocation>
</comment>
<protein>
    <submittedName>
        <fullName evidence="11">WD domain, g-beta repeat domain-containing protein</fullName>
    </submittedName>
</protein>
<evidence type="ECO:0000256" key="9">
    <source>
        <dbReference type="SAM" id="MobiDB-lite"/>
    </source>
</evidence>
<feature type="domain" description="TFIID subunit TAF5 NTD2" evidence="10">
    <location>
        <begin position="66"/>
        <end position="174"/>
    </location>
</feature>
<dbReference type="CDD" id="cd00200">
    <property type="entry name" value="WD40"/>
    <property type="match status" value="1"/>
</dbReference>
<sequence>MDRLGELDNLDQATYDKLLQFLRKKGLTNTEKVLSKEAAGLLDHPDQLASTSDDLTSLNGEILTELANLVEYIETTLSVQHRMELSVVLFPVFAHVYIQAVKKNQQTFARELFNRFHHSIPEFYAEQISQLKWVTTPAHIQTDLVDTLLTNTFLLKLSKPAMKLLEGFLARNPYIHDIVTDHITLETIDQPAGARFQATSANDFGGLLGQRSKTEKKHRMFYGIPREEFIFGPDKKKAKFKDAKDHKKKDASAPALDRIPLPSLPENVKQERRISMKDSQQKKTRISVENPPSVCLYTVLNANGGLCSASIAENCAMIALGFGNSVVQVDSLASDELKMLKSAKELEKLDNDNDEFFDEMFESGDKTKSFKLYGHTGPVHSVSFSCERRLLLSGSRDSTIRLWNLEMRRNLVIYRTVSPVWQSQFCNRGYYFAASTADQTVSLWATDRTQPLRIFADALADVTCLDFHPNCNYITGGSDDRYVRIWDVLTGTSVRTLSGHKGAIKSVKFSPCGRYLVSASADGEIAVWDLATHKMLGRQKCDPIDFNTPIAFSKDGTVFAMGTPLYGVSFFSMDAITHSSADESLNDLKVNPSGFSLFSYPTKRTSILDFYFTKRNTVVSVGVFNQ</sequence>
<dbReference type="InterPro" id="IPR015943">
    <property type="entry name" value="WD40/YVTN_repeat-like_dom_sf"/>
</dbReference>